<evidence type="ECO:0000256" key="1">
    <source>
        <dbReference type="ARBA" id="ARBA00004477"/>
    </source>
</evidence>
<dbReference type="GO" id="GO:0006488">
    <property type="term" value="P:dolichol-linked oligosaccharide biosynthetic process"/>
    <property type="evidence" value="ECO:0007669"/>
    <property type="project" value="InterPro"/>
</dbReference>
<keyword evidence="6" id="KW-0328">Glycosyltransferase</keyword>
<evidence type="ECO:0000313" key="18">
    <source>
        <dbReference type="Proteomes" id="UP001203852"/>
    </source>
</evidence>
<keyword evidence="18" id="KW-1185">Reference proteome</keyword>
<feature type="transmembrane region" description="Helical" evidence="16">
    <location>
        <begin position="367"/>
        <end position="390"/>
    </location>
</feature>
<comment type="similarity">
    <text evidence="3">Belongs to the ALG10 glucosyltransferase family.</text>
</comment>
<comment type="subcellular location">
    <subcellularLocation>
        <location evidence="1">Endoplasmic reticulum membrane</location>
        <topology evidence="1">Multi-pass membrane protein</topology>
    </subcellularLocation>
</comment>
<evidence type="ECO:0000256" key="4">
    <source>
        <dbReference type="ARBA" id="ARBA00011967"/>
    </source>
</evidence>
<keyword evidence="8 16" id="KW-0812">Transmembrane</keyword>
<dbReference type="InterPro" id="IPR016900">
    <property type="entry name" value="Alg10"/>
</dbReference>
<evidence type="ECO:0000256" key="3">
    <source>
        <dbReference type="ARBA" id="ARBA00010600"/>
    </source>
</evidence>
<dbReference type="Proteomes" id="UP001203852">
    <property type="component" value="Unassembled WGS sequence"/>
</dbReference>
<keyword evidence="11 16" id="KW-0472">Membrane</keyword>
<dbReference type="GO" id="GO:0106073">
    <property type="term" value="F:dolichyl pyrophosphate Glc2Man9GlcNAc2 alpha-1,2-glucosyltransferase activity"/>
    <property type="evidence" value="ECO:0007669"/>
    <property type="project" value="UniProtKB-EC"/>
</dbReference>
<evidence type="ECO:0000256" key="2">
    <source>
        <dbReference type="ARBA" id="ARBA00004922"/>
    </source>
</evidence>
<feature type="transmembrane region" description="Helical" evidence="16">
    <location>
        <begin position="323"/>
        <end position="347"/>
    </location>
</feature>
<feature type="compositionally biased region" description="Basic and acidic residues" evidence="15">
    <location>
        <begin position="461"/>
        <end position="474"/>
    </location>
</feature>
<feature type="transmembrane region" description="Helical" evidence="16">
    <location>
        <begin position="493"/>
        <end position="517"/>
    </location>
</feature>
<keyword evidence="10 16" id="KW-1133">Transmembrane helix</keyword>
<name>A0AAN6E6C6_9EURO</name>
<dbReference type="PANTHER" id="PTHR12989">
    <property type="entry name" value="ALPHA-1,2-GLUCOSYLTRANSFERASE ALG10"/>
    <property type="match status" value="1"/>
</dbReference>
<feature type="transmembrane region" description="Helical" evidence="16">
    <location>
        <begin position="411"/>
        <end position="434"/>
    </location>
</feature>
<organism evidence="17 18">
    <name type="scientific">Exophiala viscosa</name>
    <dbReference type="NCBI Taxonomy" id="2486360"/>
    <lineage>
        <taxon>Eukaryota</taxon>
        <taxon>Fungi</taxon>
        <taxon>Dikarya</taxon>
        <taxon>Ascomycota</taxon>
        <taxon>Pezizomycotina</taxon>
        <taxon>Eurotiomycetes</taxon>
        <taxon>Chaetothyriomycetidae</taxon>
        <taxon>Chaetothyriales</taxon>
        <taxon>Herpotrichiellaceae</taxon>
        <taxon>Exophiala</taxon>
    </lineage>
</organism>
<accession>A0AAN6E6C6</accession>
<dbReference type="EC" id="2.4.1.256" evidence="4"/>
<evidence type="ECO:0000256" key="5">
    <source>
        <dbReference type="ARBA" id="ARBA00018512"/>
    </source>
</evidence>
<evidence type="ECO:0000256" key="6">
    <source>
        <dbReference type="ARBA" id="ARBA00022676"/>
    </source>
</evidence>
<keyword evidence="9" id="KW-0256">Endoplasmic reticulum</keyword>
<dbReference type="GO" id="GO:0005789">
    <property type="term" value="C:endoplasmic reticulum membrane"/>
    <property type="evidence" value="ECO:0007669"/>
    <property type="project" value="UniProtKB-SubCell"/>
</dbReference>
<evidence type="ECO:0000256" key="14">
    <source>
        <dbReference type="ARBA" id="ARBA00048064"/>
    </source>
</evidence>
<comment type="pathway">
    <text evidence="2">Protein modification; protein glycosylation.</text>
</comment>
<evidence type="ECO:0000256" key="12">
    <source>
        <dbReference type="ARBA" id="ARBA00032069"/>
    </source>
</evidence>
<comment type="function">
    <text evidence="13">Dol-P-Glc:Glc(2)Man(9)GlcNAc(2)-PP-Dol alpha-1,2-glucosyltransferase that operates in the biosynthetic pathway of dolichol-linked oligosaccharides, the glycan precursors employed in protein asparagine (N)-glycosylation. The assembly of dolichol-linked oligosaccharides begins on the cytosolic side of the endoplasmic reticulum membrane and finishes in its lumen. The sequential addition of sugars to dolichol pyrophosphate produces dolichol-linked oligosaccharides containing fourteen sugars, including two GlcNAcs, nine mannoses and three glucoses. Once assembled, the oligosaccharide is transferred from the lipid to nascent proteins by oligosaccharyltransferases. In the lumen of the endoplasmic reticulum, adds the third and last glucose residue from dolichyl phosphate glucose (Dol-P-Glc) onto the lipid-linked oligosaccharide intermediate Glc(2)Man(9)GlcNAc(2)-PP-Dol to produce Glc(3)Man(9)GlcNAc(2)-PP-Dol.</text>
</comment>
<keyword evidence="7" id="KW-0808">Transferase</keyword>
<feature type="transmembrane region" description="Helical" evidence="16">
    <location>
        <begin position="254"/>
        <end position="272"/>
    </location>
</feature>
<evidence type="ECO:0000256" key="15">
    <source>
        <dbReference type="SAM" id="MobiDB-lite"/>
    </source>
</evidence>
<dbReference type="Pfam" id="PF04922">
    <property type="entry name" value="DIE2_ALG10"/>
    <property type="match status" value="1"/>
</dbReference>
<dbReference type="AlphaFoldDB" id="A0AAN6E6C6"/>
<evidence type="ECO:0000256" key="8">
    <source>
        <dbReference type="ARBA" id="ARBA00022692"/>
    </source>
</evidence>
<evidence type="ECO:0000256" key="9">
    <source>
        <dbReference type="ARBA" id="ARBA00022824"/>
    </source>
</evidence>
<comment type="catalytic activity">
    <reaction evidence="14">
        <text>an alpha-D-Glc-(1-&gt;3)-alpha-D-Glc-(1-&gt;3)-alpha-D-Man-(1-&gt;2)-alpha-D-Man-(1-&gt;2)-alpha-D-Man-(1-&gt;3)-[alpha-D-Man-(1-&gt;2)-alpha-D-Man-(1-&gt;3)-[alpha-D-Man-(1-&gt;2)-alpha-D-Man-(1-&gt;6)]-alpha-D-Man-(1-&gt;6)]-beta-D-Man-(1-&gt;4)-beta-D-GlcNAc-(1-&gt;4)-alpha-D-GlcNAc-diphospho-di-trans,poly-cis-dolichol + a di-trans,poly-cis-dolichyl beta-D-glucosyl phosphate = a alpha-D-Glc-(1-&gt;2)-alpha-D-Glc-(1-&gt;3)-alpha-D-Glc-(1-&gt;3)-alpha-D-Man-(1-&gt;2)-alpha-D-Man-(1-&gt;2)-alpha-D-Man-(1-&gt;3)-[alpha-D-Man-(1-&gt;2)-alpha-D-Man-(1-&gt;3)-[alpha-D-Man-(1-&gt;2)-alpha-D-Man-(1-&gt;6)]-alpha-D-Man-(1-&gt;6)]-beta-D-Man-(1-&gt;4)-beta-D-GlcNAc-(1-&gt;4)-alpha-D-GlcNAc-diphospho-di-trans,poly-cis-dolichol + a di-trans,poly-cis-dolichyl phosphate + H(+)</text>
        <dbReference type="Rhea" id="RHEA:29543"/>
        <dbReference type="Rhea" id="RHEA-COMP:19498"/>
        <dbReference type="Rhea" id="RHEA-COMP:19502"/>
        <dbReference type="Rhea" id="RHEA-COMP:19512"/>
        <dbReference type="Rhea" id="RHEA-COMP:19522"/>
        <dbReference type="ChEBI" id="CHEBI:15378"/>
        <dbReference type="ChEBI" id="CHEBI:57525"/>
        <dbReference type="ChEBI" id="CHEBI:57683"/>
        <dbReference type="ChEBI" id="CHEBI:132522"/>
        <dbReference type="ChEBI" id="CHEBI:132523"/>
        <dbReference type="EC" id="2.4.1.256"/>
    </reaction>
    <physiologicalReaction direction="left-to-right" evidence="14">
        <dbReference type="Rhea" id="RHEA:29544"/>
    </physiologicalReaction>
</comment>
<dbReference type="EMBL" id="MU404350">
    <property type="protein sequence ID" value="KAI1618658.1"/>
    <property type="molecule type" value="Genomic_DNA"/>
</dbReference>
<feature type="region of interest" description="Disordered" evidence="15">
    <location>
        <begin position="461"/>
        <end position="483"/>
    </location>
</feature>
<feature type="transmembrane region" description="Helical" evidence="16">
    <location>
        <begin position="136"/>
        <end position="161"/>
    </location>
</feature>
<feature type="transmembrane region" description="Helical" evidence="16">
    <location>
        <begin position="292"/>
        <end position="311"/>
    </location>
</feature>
<feature type="transmembrane region" description="Helical" evidence="16">
    <location>
        <begin position="181"/>
        <end position="201"/>
    </location>
</feature>
<evidence type="ECO:0000256" key="7">
    <source>
        <dbReference type="ARBA" id="ARBA00022679"/>
    </source>
</evidence>
<comment type="caution">
    <text evidence="17">The sequence shown here is derived from an EMBL/GenBank/DDBJ whole genome shotgun (WGS) entry which is preliminary data.</text>
</comment>
<evidence type="ECO:0000256" key="16">
    <source>
        <dbReference type="SAM" id="Phobius"/>
    </source>
</evidence>
<evidence type="ECO:0000313" key="17">
    <source>
        <dbReference type="EMBL" id="KAI1618658.1"/>
    </source>
</evidence>
<dbReference type="PANTHER" id="PTHR12989:SF10">
    <property type="entry name" value="DOL-P-GLC:GLC(2)MAN(9)GLCNAC(2)-PP-DOL ALPHA-1,2-GLUCOSYLTRANSFERASE-RELATED"/>
    <property type="match status" value="1"/>
</dbReference>
<evidence type="ECO:0000256" key="13">
    <source>
        <dbReference type="ARBA" id="ARBA00044727"/>
    </source>
</evidence>
<evidence type="ECO:0000256" key="10">
    <source>
        <dbReference type="ARBA" id="ARBA00022989"/>
    </source>
</evidence>
<reference evidence="17" key="1">
    <citation type="journal article" date="2022" name="bioRxiv">
        <title>Deciphering the potential niche of two novel black yeast fungi from a biological soil crust based on their genomes, phenotypes, and melanin regulation.</title>
        <authorList>
            <consortium name="DOE Joint Genome Institute"/>
            <person name="Carr E.C."/>
            <person name="Barton Q."/>
            <person name="Grambo S."/>
            <person name="Sullivan M."/>
            <person name="Renfro C.M."/>
            <person name="Kuo A."/>
            <person name="Pangilinan J."/>
            <person name="Lipzen A."/>
            <person name="Keymanesh K."/>
            <person name="Savage E."/>
            <person name="Barry K."/>
            <person name="Grigoriev I.V."/>
            <person name="Riekhof W.R."/>
            <person name="Harris S.S."/>
        </authorList>
    </citation>
    <scope>NUCLEOTIDE SEQUENCE</scope>
    <source>
        <strain evidence="17">JF 03-4F</strain>
    </source>
</reference>
<sequence length="535" mass="61015">MSYFVSPEFLRVLLLGFITSLHMTWRRLVNQIVPVPYLDEVFHVPQAQAYWLGKWSHWDAKITTPAGLYVYSYFVNSIRDFFTLDFKPSINQWRATNVLLLYILLVALYILAAISKRSVNHDGILQREFNIVMFPLIFFFSGVYYTDLFSVFSVVLTHIFWSAGTSATGYTKTSYQALHLVAGLISLASRQTNIFWVAVYLGGLQVIETVKGQVGPNKVHDPPISEAYFEEFPIFGISIAQYAINVIPQLLIDLWPQISLIISFAAFILWNGGVVLGDKDNHIATIHLPQMLYIWPFIVFFSWPVLLPQLAQLSSFRRRLPRLSTALCFMILMLGVVKFNTVIHPFTLADNRHYTFYVFRILRQHWLVKYAAVPIYFVCAALIIGALGGGPGEVRSESEAAQNRVLYGADTVHVSFTLVWLIATALSLVSAPLVEPRYFILPWLMWRLAVPEYMPIPKPDEQQKAVDGNSKDAPQRGSNSPSPSLVQQLLKTVAAYANVLELIWYIAINLGTCYIFLYKGFEWPQEPGNIQRFMW</sequence>
<dbReference type="PIRSF" id="PIRSF028810">
    <property type="entry name" value="Alpha1_2_glucosyltferase_Alg10"/>
    <property type="match status" value="1"/>
</dbReference>
<proteinExistence type="inferred from homology"/>
<protein>
    <recommendedName>
        <fullName evidence="5">Dol-P-Glc:Glc(2)Man(9)GlcNAc(2)-PP-Dol alpha-1,2-glucosyltransferase</fullName>
        <ecNumber evidence="4">2.4.1.256</ecNumber>
    </recommendedName>
    <alternativeName>
        <fullName evidence="12">Asparagine-linked glycosylation protein 10</fullName>
    </alternativeName>
</protein>
<evidence type="ECO:0000256" key="11">
    <source>
        <dbReference type="ARBA" id="ARBA00023136"/>
    </source>
</evidence>
<feature type="transmembrane region" description="Helical" evidence="16">
    <location>
        <begin position="95"/>
        <end position="115"/>
    </location>
</feature>
<gene>
    <name evidence="17" type="ORF">EDD36DRAFT_426946</name>
</gene>